<accession>A0A9P8VL70</accession>
<protein>
    <submittedName>
        <fullName evidence="2">Uncharacterized protein</fullName>
    </submittedName>
</protein>
<dbReference type="Proteomes" id="UP000770015">
    <property type="component" value="Unassembled WGS sequence"/>
</dbReference>
<feature type="region of interest" description="Disordered" evidence="1">
    <location>
        <begin position="34"/>
        <end position="59"/>
    </location>
</feature>
<feature type="non-terminal residue" evidence="2">
    <location>
        <position position="1"/>
    </location>
</feature>
<keyword evidence="3" id="KW-1185">Reference proteome</keyword>
<organism evidence="2 3">
    <name type="scientific">Plectosphaerella plurivora</name>
    <dbReference type="NCBI Taxonomy" id="936078"/>
    <lineage>
        <taxon>Eukaryota</taxon>
        <taxon>Fungi</taxon>
        <taxon>Dikarya</taxon>
        <taxon>Ascomycota</taxon>
        <taxon>Pezizomycotina</taxon>
        <taxon>Sordariomycetes</taxon>
        <taxon>Hypocreomycetidae</taxon>
        <taxon>Glomerellales</taxon>
        <taxon>Plectosphaerellaceae</taxon>
        <taxon>Plectosphaerella</taxon>
    </lineage>
</organism>
<evidence type="ECO:0000313" key="3">
    <source>
        <dbReference type="Proteomes" id="UP000770015"/>
    </source>
</evidence>
<evidence type="ECO:0000256" key="1">
    <source>
        <dbReference type="SAM" id="MobiDB-lite"/>
    </source>
</evidence>
<dbReference type="EMBL" id="JAGSXJ010000001">
    <property type="protein sequence ID" value="KAH6697620.1"/>
    <property type="molecule type" value="Genomic_DNA"/>
</dbReference>
<sequence length="73" mass="7939">QPPFIPLFALLISDRCPSSIGRLVRHFTSSRQQIAHKCGRPDDSPIGQHSSPSSAPSTSSVSFISILLFRAHP</sequence>
<dbReference type="AlphaFoldDB" id="A0A9P8VL70"/>
<feature type="compositionally biased region" description="Low complexity" evidence="1">
    <location>
        <begin position="50"/>
        <end position="59"/>
    </location>
</feature>
<comment type="caution">
    <text evidence="2">The sequence shown here is derived from an EMBL/GenBank/DDBJ whole genome shotgun (WGS) entry which is preliminary data.</text>
</comment>
<evidence type="ECO:0000313" key="2">
    <source>
        <dbReference type="EMBL" id="KAH6697620.1"/>
    </source>
</evidence>
<name>A0A9P8VL70_9PEZI</name>
<proteinExistence type="predicted"/>
<gene>
    <name evidence="2" type="ORF">F5X68DRAFT_272498</name>
</gene>
<reference evidence="2" key="1">
    <citation type="journal article" date="2021" name="Nat. Commun.">
        <title>Genetic determinants of endophytism in the Arabidopsis root mycobiome.</title>
        <authorList>
            <person name="Mesny F."/>
            <person name="Miyauchi S."/>
            <person name="Thiergart T."/>
            <person name="Pickel B."/>
            <person name="Atanasova L."/>
            <person name="Karlsson M."/>
            <person name="Huettel B."/>
            <person name="Barry K.W."/>
            <person name="Haridas S."/>
            <person name="Chen C."/>
            <person name="Bauer D."/>
            <person name="Andreopoulos W."/>
            <person name="Pangilinan J."/>
            <person name="LaButti K."/>
            <person name="Riley R."/>
            <person name="Lipzen A."/>
            <person name="Clum A."/>
            <person name="Drula E."/>
            <person name="Henrissat B."/>
            <person name="Kohler A."/>
            <person name="Grigoriev I.V."/>
            <person name="Martin F.M."/>
            <person name="Hacquard S."/>
        </authorList>
    </citation>
    <scope>NUCLEOTIDE SEQUENCE</scope>
    <source>
        <strain evidence="2">MPI-SDFR-AT-0117</strain>
    </source>
</reference>